<feature type="transmembrane region" description="Helical" evidence="1">
    <location>
        <begin position="50"/>
        <end position="67"/>
    </location>
</feature>
<keyword evidence="1" id="KW-0812">Transmembrane</keyword>
<keyword evidence="1" id="KW-1133">Transmembrane helix</keyword>
<keyword evidence="3" id="KW-1185">Reference proteome</keyword>
<evidence type="ECO:0000313" key="3">
    <source>
        <dbReference type="Proteomes" id="UP000501130"/>
    </source>
</evidence>
<dbReference type="Proteomes" id="UP000501130">
    <property type="component" value="Chromosome"/>
</dbReference>
<evidence type="ECO:0000256" key="1">
    <source>
        <dbReference type="SAM" id="Phobius"/>
    </source>
</evidence>
<reference evidence="2 3" key="1">
    <citation type="submission" date="2020-05" db="EMBL/GenBank/DDBJ databases">
        <title>Compete genome of Limnobacter sp. SAORIC-580.</title>
        <authorList>
            <person name="Song J."/>
            <person name="Cho J.-C."/>
        </authorList>
    </citation>
    <scope>NUCLEOTIDE SEQUENCE [LARGE SCALE GENOMIC DNA]</scope>
    <source>
        <strain evidence="2 3">SAORIC-580</strain>
    </source>
</reference>
<organism evidence="2 3">
    <name type="scientific">Limnobacter profundi</name>
    <dbReference type="NCBI Taxonomy" id="2732163"/>
    <lineage>
        <taxon>Bacteria</taxon>
        <taxon>Pseudomonadati</taxon>
        <taxon>Pseudomonadota</taxon>
        <taxon>Betaproteobacteria</taxon>
        <taxon>Burkholderiales</taxon>
        <taxon>Burkholderiaceae</taxon>
        <taxon>Limnobacter</taxon>
    </lineage>
</organism>
<sequence>MRLTLQVALAFSLLFSGLLLIALSQQAHFRHRRWAGRCNAIGLRSVGARRTAGLLALLLSAITLSFMQGIAFGLVVWVMATAALAVVLAWVLARSS</sequence>
<accession>A0ABX6N3J2</accession>
<evidence type="ECO:0000313" key="2">
    <source>
        <dbReference type="EMBL" id="QJR28960.1"/>
    </source>
</evidence>
<protein>
    <submittedName>
        <fullName evidence="2">DUF3325 family protein</fullName>
    </submittedName>
</protein>
<keyword evidence="1" id="KW-0472">Membrane</keyword>
<dbReference type="RefSeq" id="WP_171098059.1">
    <property type="nucleotide sequence ID" value="NZ_CP053084.1"/>
</dbReference>
<name>A0ABX6N3J2_9BURK</name>
<gene>
    <name evidence="2" type="ORF">HKT17_04175</name>
</gene>
<feature type="transmembrane region" description="Helical" evidence="1">
    <location>
        <begin position="74"/>
        <end position="93"/>
    </location>
</feature>
<proteinExistence type="predicted"/>
<dbReference type="EMBL" id="CP053084">
    <property type="protein sequence ID" value="QJR28960.1"/>
    <property type="molecule type" value="Genomic_DNA"/>
</dbReference>